<organism evidence="2">
    <name type="scientific">Myoviridae sp. ctdv95</name>
    <dbReference type="NCBI Taxonomy" id="2825143"/>
    <lineage>
        <taxon>Viruses</taxon>
        <taxon>Duplodnaviria</taxon>
        <taxon>Heunggongvirae</taxon>
        <taxon>Uroviricota</taxon>
        <taxon>Caudoviricetes</taxon>
    </lineage>
</organism>
<feature type="transmembrane region" description="Helical" evidence="1">
    <location>
        <begin position="12"/>
        <end position="37"/>
    </location>
</feature>
<protein>
    <submittedName>
        <fullName evidence="2">Uncharacterized protein</fullName>
    </submittedName>
</protein>
<proteinExistence type="predicted"/>
<accession>A0A8S5QAP9</accession>
<keyword evidence="1" id="KW-1133">Transmembrane helix</keyword>
<sequence>MRVRVPPSISFIDVSFIFIIFFRGFGLVLAVTGKWFLSYVSFGSIPGIAV</sequence>
<evidence type="ECO:0000256" key="1">
    <source>
        <dbReference type="SAM" id="Phobius"/>
    </source>
</evidence>
<evidence type="ECO:0000313" key="2">
    <source>
        <dbReference type="EMBL" id="DAE16112.1"/>
    </source>
</evidence>
<keyword evidence="1" id="KW-0812">Transmembrane</keyword>
<reference evidence="2" key="1">
    <citation type="journal article" date="2021" name="Proc. Natl. Acad. Sci. U.S.A.">
        <title>A Catalog of Tens of Thousands of Viruses from Human Metagenomes Reveals Hidden Associations with Chronic Diseases.</title>
        <authorList>
            <person name="Tisza M.J."/>
            <person name="Buck C.B."/>
        </authorList>
    </citation>
    <scope>NUCLEOTIDE SEQUENCE</scope>
    <source>
        <strain evidence="2">Ctdv95</strain>
    </source>
</reference>
<dbReference type="EMBL" id="BK015616">
    <property type="protein sequence ID" value="DAE16112.1"/>
    <property type="molecule type" value="Genomic_DNA"/>
</dbReference>
<name>A0A8S5QAP9_9CAUD</name>
<keyword evidence="1" id="KW-0472">Membrane</keyword>